<dbReference type="Proteomes" id="UP001454036">
    <property type="component" value="Unassembled WGS sequence"/>
</dbReference>
<evidence type="ECO:0000313" key="8">
    <source>
        <dbReference type="Proteomes" id="UP001454036"/>
    </source>
</evidence>
<dbReference type="GO" id="GO:0032454">
    <property type="term" value="F:histone H3K9 demethylase activity"/>
    <property type="evidence" value="ECO:0007669"/>
    <property type="project" value="InterPro"/>
</dbReference>
<dbReference type="InterPro" id="IPR045109">
    <property type="entry name" value="LSDs-like"/>
</dbReference>
<dbReference type="GO" id="GO:0046872">
    <property type="term" value="F:metal ion binding"/>
    <property type="evidence" value="ECO:0007669"/>
    <property type="project" value="UniProtKB-KW"/>
</dbReference>
<dbReference type="EMBL" id="BAABME010000635">
    <property type="protein sequence ID" value="GAA0144350.1"/>
    <property type="molecule type" value="Genomic_DNA"/>
</dbReference>
<dbReference type="Pfam" id="PF02373">
    <property type="entry name" value="JmjC"/>
    <property type="match status" value="1"/>
</dbReference>
<evidence type="ECO:0000256" key="2">
    <source>
        <dbReference type="ARBA" id="ARBA00006801"/>
    </source>
</evidence>
<dbReference type="PROSITE" id="PS51184">
    <property type="entry name" value="JMJC"/>
    <property type="match status" value="1"/>
</dbReference>
<organism evidence="7 8">
    <name type="scientific">Lithospermum erythrorhizon</name>
    <name type="common">Purple gromwell</name>
    <name type="synonym">Lithospermum officinale var. erythrorhizon</name>
    <dbReference type="NCBI Taxonomy" id="34254"/>
    <lineage>
        <taxon>Eukaryota</taxon>
        <taxon>Viridiplantae</taxon>
        <taxon>Streptophyta</taxon>
        <taxon>Embryophyta</taxon>
        <taxon>Tracheophyta</taxon>
        <taxon>Spermatophyta</taxon>
        <taxon>Magnoliopsida</taxon>
        <taxon>eudicotyledons</taxon>
        <taxon>Gunneridae</taxon>
        <taxon>Pentapetalae</taxon>
        <taxon>asterids</taxon>
        <taxon>lamiids</taxon>
        <taxon>Boraginales</taxon>
        <taxon>Boraginaceae</taxon>
        <taxon>Boraginoideae</taxon>
        <taxon>Lithospermeae</taxon>
        <taxon>Lithospermum</taxon>
    </lineage>
</organism>
<sequence length="1442" mass="161813">MSIKSGKDFESIKEEVVLVQIERNQEVGLKKAVKKSSFIEKESEFVSGEKGIDELGMMSGKSGKDCELIKEEVVVEQIEGNQEVGFKKDVKKSSFIEKKSELVSSEKGIDELGMMIGKSEKDCELIKEEVVVEGNCVDFVKDSSFMEQECENARVDEKGNDELGNGEGGVESEIVNGEKGIDELGIMSGKNCEFIVEEVVAEGNQVGGLEEVLKDSSFMKQESEIGTDNEGSDEFEVIGGKEKEIVGVEMPEQNGNHTLLVKEEDLRMVVQNQEDGEDDVRDSCFIEHDFDGEKSSKGFAAFEDGGCELKCVEEDKFVKMIEDTDQLGVIGGKEVEEKVDVKMSESDETDTKVREEKVDVAMSERDEEDTKVREEKVDVKMSKRDEKYTELREVKVENSEENENKGEDNVGEANGELTQKRSGAGRKRGRKKNDASQIGEITEVRGEKVENPEENENKGEDNVGEANGELTQKRSGTGRKRGRKKKDASQIGEITEVRGERVENPEENEIKGGDNVGEATGDLTQKRSSAGGKRGMKKKGASQMGADTLELRRSSRSKSVTIYNEEMIFDLMDDGHGKKKRRKTKGSNVNGSIPALRKEKRIISNDDGGKETSADSSGHEKTKRKIQNQSGSSEDKSNKPDEQPNKRVFRKDEQGLLQSNMCHQCQRNDKGRVVRCTKCKTKRYCVPCMTSWYPKMNEEDFAEACPVCCKNCNCKGCLRLDAPIKEVKKSTELKFSKEEKVHFAKHILRELRPFLKHFNAIQVLEHEKEANIQGVPVSEVKVPKAKCRIDERIFCNNCKTSIADFHRSCPQCSYDLCLTCCQELREGHFQGSEEVEMKYIDRGKEYLHGGEANTCIPAFAKSSTRSTSEDNSGRVSRVLGWKANRNGSIPCPPKEMDGCGEGNLELKSLYSGNWVSELLVKVEEASTLCNLQEELDNSGEHERCSCLRSVGQTEAGTGKSCKAASRPNSDDNYLLCPSATEMSPEDLKHFQRHWSSGEPVIVSNVLETTFGLSWEPMVMWRACRQIKNLNHEVLLDVIALNCLDWCEVDINVHKFFKGYSEGKFDGEGWPLILKLKDWPPSNLFEERLPRHNAEFITCLPFKAYTHPGDGYLNLACKLPKKSLKPDLGPKTYIAYGVTMELGRGDSVTKLHCDMADAVNVLAHTQQVPLDPEKIKAIEKLKRKHTTQDQRELDKNDMLMNQMAEKNNISFKSGASLGEESSIEAEGNTSKKGCGKKTGKKKSASGVGGRLDHNGDHGKTSNNDLTNTSESFDGTEGGALWDIFRRQDIPKLEDYLKKHYKEFRHIHCSPLQQVVHPIHDQTFYLTVEHKRRLKEEYGIEPWTFVQKVGEAVFIPAGCPHQVRNLESCIKVALDFVSPENINECIRLTEEFRVLPQNHRSKEDKLEVKKMSLHAMESALKDLKLVCCPLHSSLLWIFLHSVSS</sequence>
<feature type="compositionally biased region" description="Basic and acidic residues" evidence="5">
    <location>
        <begin position="442"/>
        <end position="461"/>
    </location>
</feature>
<dbReference type="SMART" id="SM00558">
    <property type="entry name" value="JmjC"/>
    <property type="match status" value="1"/>
</dbReference>
<evidence type="ECO:0000313" key="7">
    <source>
        <dbReference type="EMBL" id="GAA0144350.1"/>
    </source>
</evidence>
<gene>
    <name evidence="7" type="ORF">LIER_04824</name>
</gene>
<dbReference type="GO" id="GO:0000785">
    <property type="term" value="C:chromatin"/>
    <property type="evidence" value="ECO:0007669"/>
    <property type="project" value="TreeGrafter"/>
</dbReference>
<dbReference type="Gene3D" id="2.60.120.650">
    <property type="entry name" value="Cupin"/>
    <property type="match status" value="1"/>
</dbReference>
<dbReference type="GO" id="GO:0031490">
    <property type="term" value="F:chromatin DNA binding"/>
    <property type="evidence" value="ECO:0007669"/>
    <property type="project" value="TreeGrafter"/>
</dbReference>
<keyword evidence="4" id="KW-0539">Nucleus</keyword>
<feature type="compositionally biased region" description="Basic and acidic residues" evidence="5">
    <location>
        <begin position="1249"/>
        <end position="1258"/>
    </location>
</feature>
<dbReference type="SUPFAM" id="SSF51197">
    <property type="entry name" value="Clavaminate synthase-like"/>
    <property type="match status" value="1"/>
</dbReference>
<keyword evidence="8" id="KW-1185">Reference proteome</keyword>
<dbReference type="GO" id="GO:0003712">
    <property type="term" value="F:transcription coregulator activity"/>
    <property type="evidence" value="ECO:0007669"/>
    <property type="project" value="TreeGrafter"/>
</dbReference>
<comment type="caution">
    <text evidence="7">The sequence shown here is derived from an EMBL/GenBank/DDBJ whole genome shotgun (WGS) entry which is preliminary data.</text>
</comment>
<dbReference type="CDD" id="cd02208">
    <property type="entry name" value="cupin_RmlC-like"/>
    <property type="match status" value="1"/>
</dbReference>
<evidence type="ECO:0000256" key="4">
    <source>
        <dbReference type="ARBA" id="ARBA00023242"/>
    </source>
</evidence>
<dbReference type="PANTHER" id="PTHR12549:SF11">
    <property type="entry name" value="LYSINE-SPECIFIC DEMETHYLASE JMJ25"/>
    <property type="match status" value="1"/>
</dbReference>
<dbReference type="PANTHER" id="PTHR12549">
    <property type="entry name" value="JMJC DOMAIN-CONTAINING HISTONE DEMETHYLATION PROTEIN"/>
    <property type="match status" value="1"/>
</dbReference>
<evidence type="ECO:0000256" key="3">
    <source>
        <dbReference type="ARBA" id="ARBA00022723"/>
    </source>
</evidence>
<evidence type="ECO:0000256" key="5">
    <source>
        <dbReference type="SAM" id="MobiDB-lite"/>
    </source>
</evidence>
<accession>A0AAV3P290</accession>
<feature type="compositionally biased region" description="Basic and acidic residues" evidence="5">
    <location>
        <begin position="601"/>
        <end position="620"/>
    </location>
</feature>
<reference evidence="7 8" key="1">
    <citation type="submission" date="2024-01" db="EMBL/GenBank/DDBJ databases">
        <title>The complete chloroplast genome sequence of Lithospermum erythrorhizon: insights into the phylogenetic relationship among Boraginaceae species and the maternal lineages of purple gromwells.</title>
        <authorList>
            <person name="Okada T."/>
            <person name="Watanabe K."/>
        </authorList>
    </citation>
    <scope>NUCLEOTIDE SEQUENCE [LARGE SCALE GENOMIC DNA]</scope>
</reference>
<dbReference type="GO" id="GO:0000118">
    <property type="term" value="C:histone deacetylase complex"/>
    <property type="evidence" value="ECO:0007669"/>
    <property type="project" value="TreeGrafter"/>
</dbReference>
<keyword evidence="3" id="KW-0479">Metal-binding</keyword>
<feature type="compositionally biased region" description="Polar residues" evidence="5">
    <location>
        <begin position="1259"/>
        <end position="1270"/>
    </location>
</feature>
<feature type="compositionally biased region" description="Basic and acidic residues" evidence="5">
    <location>
        <begin position="495"/>
        <end position="512"/>
    </location>
</feature>
<evidence type="ECO:0000256" key="1">
    <source>
        <dbReference type="ARBA" id="ARBA00004123"/>
    </source>
</evidence>
<feature type="region of interest" description="Disordered" evidence="5">
    <location>
        <begin position="153"/>
        <end position="172"/>
    </location>
</feature>
<feature type="region of interest" description="Disordered" evidence="5">
    <location>
        <begin position="1219"/>
        <end position="1270"/>
    </location>
</feature>
<feature type="domain" description="JmjC" evidence="6">
    <location>
        <begin position="1107"/>
        <end position="1391"/>
    </location>
</feature>
<evidence type="ECO:0000259" key="6">
    <source>
        <dbReference type="PROSITE" id="PS51184"/>
    </source>
</evidence>
<dbReference type="InterPro" id="IPR003347">
    <property type="entry name" value="JmjC_dom"/>
</dbReference>
<dbReference type="GO" id="GO:0006357">
    <property type="term" value="P:regulation of transcription by RNA polymerase II"/>
    <property type="evidence" value="ECO:0007669"/>
    <property type="project" value="TreeGrafter"/>
</dbReference>
<name>A0AAV3P290_LITER</name>
<feature type="compositionally biased region" description="Basic and acidic residues" evidence="5">
    <location>
        <begin position="633"/>
        <end position="647"/>
    </location>
</feature>
<proteinExistence type="inferred from homology"/>
<protein>
    <submittedName>
        <fullName evidence="7">Histone modifying enzyme</fullName>
    </submittedName>
</protein>
<comment type="similarity">
    <text evidence="2">Belongs to the JARID1 histone demethylase family.</text>
</comment>
<feature type="compositionally biased region" description="Basic residues" evidence="5">
    <location>
        <begin position="1232"/>
        <end position="1242"/>
    </location>
</feature>
<comment type="subcellular location">
    <subcellularLocation>
        <location evidence="1">Nucleus</location>
    </subcellularLocation>
</comment>
<feature type="compositionally biased region" description="Basic and acidic residues" evidence="5">
    <location>
        <begin position="341"/>
        <end position="408"/>
    </location>
</feature>
<feature type="region of interest" description="Disordered" evidence="5">
    <location>
        <begin position="341"/>
        <end position="647"/>
    </location>
</feature>
<feature type="compositionally biased region" description="Basic residues" evidence="5">
    <location>
        <begin position="476"/>
        <end position="486"/>
    </location>
</feature>